<dbReference type="EMBL" id="BAAAYV010000002">
    <property type="protein sequence ID" value="GAA3648477.1"/>
    <property type="molecule type" value="Genomic_DNA"/>
</dbReference>
<accession>A0ABP7B5X3</accession>
<dbReference type="SUPFAM" id="SSF46785">
    <property type="entry name" value="Winged helix' DNA-binding domain"/>
    <property type="match status" value="1"/>
</dbReference>
<dbReference type="InterPro" id="IPR036390">
    <property type="entry name" value="WH_DNA-bd_sf"/>
</dbReference>
<dbReference type="PROSITE" id="PS51078">
    <property type="entry name" value="ICLR_ED"/>
    <property type="match status" value="1"/>
</dbReference>
<evidence type="ECO:0000313" key="7">
    <source>
        <dbReference type="Proteomes" id="UP001410795"/>
    </source>
</evidence>
<evidence type="ECO:0000256" key="2">
    <source>
        <dbReference type="ARBA" id="ARBA00023125"/>
    </source>
</evidence>
<gene>
    <name evidence="6" type="ORF">GCM10022202_05060</name>
</gene>
<dbReference type="SUPFAM" id="SSF55781">
    <property type="entry name" value="GAF domain-like"/>
    <property type="match status" value="1"/>
</dbReference>
<dbReference type="InterPro" id="IPR005471">
    <property type="entry name" value="Tscrpt_reg_IclR_N"/>
</dbReference>
<evidence type="ECO:0000259" key="4">
    <source>
        <dbReference type="PROSITE" id="PS51077"/>
    </source>
</evidence>
<evidence type="ECO:0000313" key="6">
    <source>
        <dbReference type="EMBL" id="GAA3648477.1"/>
    </source>
</evidence>
<dbReference type="InterPro" id="IPR036388">
    <property type="entry name" value="WH-like_DNA-bd_sf"/>
</dbReference>
<dbReference type="InterPro" id="IPR014757">
    <property type="entry name" value="Tscrpt_reg_IclR_C"/>
</dbReference>
<protein>
    <submittedName>
        <fullName evidence="6">IclR family transcriptional regulator</fullName>
    </submittedName>
</protein>
<evidence type="ECO:0000256" key="3">
    <source>
        <dbReference type="ARBA" id="ARBA00023163"/>
    </source>
</evidence>
<keyword evidence="1" id="KW-0805">Transcription regulation</keyword>
<feature type="domain" description="HTH iclR-type" evidence="4">
    <location>
        <begin position="46"/>
        <end position="107"/>
    </location>
</feature>
<reference evidence="7" key="1">
    <citation type="journal article" date="2019" name="Int. J. Syst. Evol. Microbiol.">
        <title>The Global Catalogue of Microorganisms (GCM) 10K type strain sequencing project: providing services to taxonomists for standard genome sequencing and annotation.</title>
        <authorList>
            <consortium name="The Broad Institute Genomics Platform"/>
            <consortium name="The Broad Institute Genome Sequencing Center for Infectious Disease"/>
            <person name="Wu L."/>
            <person name="Ma J."/>
        </authorList>
    </citation>
    <scope>NUCLEOTIDE SEQUENCE [LARGE SCALE GENOMIC DNA]</scope>
    <source>
        <strain evidence="7">JCM 16546</strain>
    </source>
</reference>
<dbReference type="Proteomes" id="UP001410795">
    <property type="component" value="Unassembled WGS sequence"/>
</dbReference>
<dbReference type="PROSITE" id="PS51077">
    <property type="entry name" value="HTH_ICLR"/>
    <property type="match status" value="1"/>
</dbReference>
<feature type="domain" description="IclR-ED" evidence="5">
    <location>
        <begin position="108"/>
        <end position="293"/>
    </location>
</feature>
<proteinExistence type="predicted"/>
<keyword evidence="7" id="KW-1185">Reference proteome</keyword>
<keyword evidence="2" id="KW-0238">DNA-binding</keyword>
<name>A0ABP7B5X3_9MICO</name>
<dbReference type="PANTHER" id="PTHR30136:SF24">
    <property type="entry name" value="HTH-TYPE TRANSCRIPTIONAL REPRESSOR ALLR"/>
    <property type="match status" value="1"/>
</dbReference>
<organism evidence="6 7">
    <name type="scientific">Microbacterium marinilacus</name>
    <dbReference type="NCBI Taxonomy" id="415209"/>
    <lineage>
        <taxon>Bacteria</taxon>
        <taxon>Bacillati</taxon>
        <taxon>Actinomycetota</taxon>
        <taxon>Actinomycetes</taxon>
        <taxon>Micrococcales</taxon>
        <taxon>Microbacteriaceae</taxon>
        <taxon>Microbacterium</taxon>
    </lineage>
</organism>
<dbReference type="PANTHER" id="PTHR30136">
    <property type="entry name" value="HELIX-TURN-HELIX TRANSCRIPTIONAL REGULATOR, ICLR FAMILY"/>
    <property type="match status" value="1"/>
</dbReference>
<comment type="caution">
    <text evidence="6">The sequence shown here is derived from an EMBL/GenBank/DDBJ whole genome shotgun (WGS) entry which is preliminary data.</text>
</comment>
<dbReference type="SMART" id="SM00346">
    <property type="entry name" value="HTH_ICLR"/>
    <property type="match status" value="1"/>
</dbReference>
<dbReference type="InterPro" id="IPR029016">
    <property type="entry name" value="GAF-like_dom_sf"/>
</dbReference>
<sequence length="293" mass="31610">MNAPVHSLSPPRPGTLTTVPARSAHTAGVTILAGRTGSGARGEGGVPSAVKCLAILELVAERGGMAAGDIRDELGYSLPTVYRLAQLLVEAEYLVHLREGHRFELGYKVHRLGRALHHQIGVSAPVRDVVRELHETGRVAAYFAVYRGADVVVAHVVDSPRTPRIRPLEFGFHEATHATAFGKIVLANLTAEQRDTFVAARGLSRLTEHTIVERAELERHLDYVRLQGIAWERGEFVDGHTCAAVGVRGATGEILGAVAFSVETARLGDRADELERLLRVAGARVSRILRGIG</sequence>
<evidence type="ECO:0000256" key="1">
    <source>
        <dbReference type="ARBA" id="ARBA00023015"/>
    </source>
</evidence>
<dbReference type="Gene3D" id="3.30.450.40">
    <property type="match status" value="1"/>
</dbReference>
<evidence type="ECO:0000259" key="5">
    <source>
        <dbReference type="PROSITE" id="PS51078"/>
    </source>
</evidence>
<keyword evidence="3" id="KW-0804">Transcription</keyword>
<dbReference type="Pfam" id="PF09339">
    <property type="entry name" value="HTH_IclR"/>
    <property type="match status" value="1"/>
</dbReference>
<dbReference type="Gene3D" id="1.10.10.10">
    <property type="entry name" value="Winged helix-like DNA-binding domain superfamily/Winged helix DNA-binding domain"/>
    <property type="match status" value="1"/>
</dbReference>
<dbReference type="Pfam" id="PF01614">
    <property type="entry name" value="IclR_C"/>
    <property type="match status" value="1"/>
</dbReference>
<dbReference type="InterPro" id="IPR050707">
    <property type="entry name" value="HTH_MetabolicPath_Reg"/>
</dbReference>